<evidence type="ECO:0000256" key="1">
    <source>
        <dbReference type="ARBA" id="ARBA00023015"/>
    </source>
</evidence>
<evidence type="ECO:0008006" key="9">
    <source>
        <dbReference type="Google" id="ProtNLM"/>
    </source>
</evidence>
<dbReference type="GO" id="GO:0043565">
    <property type="term" value="F:sequence-specific DNA binding"/>
    <property type="evidence" value="ECO:0007669"/>
    <property type="project" value="InterPro"/>
</dbReference>
<keyword evidence="2" id="KW-0238">DNA-binding</keyword>
<dbReference type="PROSITE" id="PS01124">
    <property type="entry name" value="HTH_ARAC_FAMILY_2"/>
    <property type="match status" value="1"/>
</dbReference>
<dbReference type="GO" id="GO:0003700">
    <property type="term" value="F:DNA-binding transcription factor activity"/>
    <property type="evidence" value="ECO:0007669"/>
    <property type="project" value="InterPro"/>
</dbReference>
<dbReference type="AlphaFoldDB" id="A0A919XGW5"/>
<keyword evidence="8" id="KW-1185">Reference proteome</keyword>
<feature type="domain" description="Response regulatory" evidence="6">
    <location>
        <begin position="3"/>
        <end position="120"/>
    </location>
</feature>
<proteinExistence type="predicted"/>
<dbReference type="Pfam" id="PF12833">
    <property type="entry name" value="HTH_18"/>
    <property type="match status" value="1"/>
</dbReference>
<dbReference type="SMART" id="SM00342">
    <property type="entry name" value="HTH_ARAC"/>
    <property type="match status" value="1"/>
</dbReference>
<dbReference type="SUPFAM" id="SSF52172">
    <property type="entry name" value="CheY-like"/>
    <property type="match status" value="1"/>
</dbReference>
<dbReference type="InterPro" id="IPR009057">
    <property type="entry name" value="Homeodomain-like_sf"/>
</dbReference>
<dbReference type="PRINTS" id="PR00032">
    <property type="entry name" value="HTHARAC"/>
</dbReference>
<dbReference type="InterPro" id="IPR018060">
    <property type="entry name" value="HTH_AraC"/>
</dbReference>
<dbReference type="InterPro" id="IPR020449">
    <property type="entry name" value="Tscrpt_reg_AraC-type_HTH"/>
</dbReference>
<dbReference type="SUPFAM" id="SSF46689">
    <property type="entry name" value="Homeodomain-like"/>
    <property type="match status" value="2"/>
</dbReference>
<evidence type="ECO:0000313" key="8">
    <source>
        <dbReference type="Proteomes" id="UP000679779"/>
    </source>
</evidence>
<evidence type="ECO:0000259" key="5">
    <source>
        <dbReference type="PROSITE" id="PS01124"/>
    </source>
</evidence>
<evidence type="ECO:0000256" key="3">
    <source>
        <dbReference type="ARBA" id="ARBA00023163"/>
    </source>
</evidence>
<evidence type="ECO:0000259" key="6">
    <source>
        <dbReference type="PROSITE" id="PS50110"/>
    </source>
</evidence>
<reference evidence="7" key="1">
    <citation type="submission" date="2021-03" db="EMBL/GenBank/DDBJ databases">
        <title>Antimicrobial resistance genes in bacteria isolated from Japanese honey, and their potential for conferring macrolide and lincosamide resistance in the American foulbrood pathogen Paenibacillus larvae.</title>
        <authorList>
            <person name="Okamoto M."/>
            <person name="Kumagai M."/>
            <person name="Kanamori H."/>
            <person name="Takamatsu D."/>
        </authorList>
    </citation>
    <scope>NUCLEOTIDE SEQUENCE</scope>
    <source>
        <strain evidence="7">J2TS6</strain>
    </source>
</reference>
<accession>A0A919XGW5</accession>
<dbReference type="Gene3D" id="3.40.50.2300">
    <property type="match status" value="1"/>
</dbReference>
<dbReference type="InterPro" id="IPR018062">
    <property type="entry name" value="HTH_AraC-typ_CS"/>
</dbReference>
<dbReference type="InterPro" id="IPR001789">
    <property type="entry name" value="Sig_transdc_resp-reg_receiver"/>
</dbReference>
<organism evidence="7 8">
    <name type="scientific">Paenibacillus albilobatus</name>
    <dbReference type="NCBI Taxonomy" id="2716884"/>
    <lineage>
        <taxon>Bacteria</taxon>
        <taxon>Bacillati</taxon>
        <taxon>Bacillota</taxon>
        <taxon>Bacilli</taxon>
        <taxon>Bacillales</taxon>
        <taxon>Paenibacillaceae</taxon>
        <taxon>Paenibacillus</taxon>
    </lineage>
</organism>
<feature type="modified residue" description="4-aspartylphosphate" evidence="4">
    <location>
        <position position="55"/>
    </location>
</feature>
<keyword evidence="3" id="KW-0804">Transcription</keyword>
<dbReference type="Proteomes" id="UP000679779">
    <property type="component" value="Unassembled WGS sequence"/>
</dbReference>
<dbReference type="SMART" id="SM00448">
    <property type="entry name" value="REC"/>
    <property type="match status" value="1"/>
</dbReference>
<dbReference type="Pfam" id="PF00072">
    <property type="entry name" value="Response_reg"/>
    <property type="match status" value="1"/>
</dbReference>
<sequence length="505" mass="57663">MLNIMIVDDEMLIREGLAKIIGKESPCFRVVGQFPDGEDALRHLPELEVDVVITDIRMPVIDGLELIKSLRATHPHIRSILMSGFTEFEYAREAIRVSAVDYLLKPINKEQLFELLYRLHDEQETSREKEALHRQRLIHTCLHSEAVAEYVWEELSLPRPYFVAFVQRAGTEESEHTQECGRSLDNFDPEWLFDRLAVQHRLQVFIFYFAEAPGAEAVHRIGKLLTGDAFHGGTDGRVLAGSSNVYNDAKKLKAAYLEAKLACDSGIYGHALRYYAPYGAIGDRTSPPQVQEITAAEWEFVTEQLHLLHLAPLQEWIQRRFERLRSEAASPEAIAETCTLIEEAAAAEIRELKGIFESPAYAGRKERLLACLSFSEMKQLFLSCFMGALSELQEARKEMGSKAVETVKRWIAENYSRHVELNTLANLVFLTPSYLSKLFKHETGLTLTEYIAEIRLKNAKRLLRTEPRMKVHQIGAEVGYPDPAYFNKLFKKMVGVTPNEYKKML</sequence>
<evidence type="ECO:0000256" key="2">
    <source>
        <dbReference type="ARBA" id="ARBA00023125"/>
    </source>
</evidence>
<protein>
    <recommendedName>
        <fullName evidence="9">Response regulator</fullName>
    </recommendedName>
</protein>
<feature type="domain" description="HTH araC/xylS-type" evidence="5">
    <location>
        <begin position="405"/>
        <end position="504"/>
    </location>
</feature>
<dbReference type="PANTHER" id="PTHR43280">
    <property type="entry name" value="ARAC-FAMILY TRANSCRIPTIONAL REGULATOR"/>
    <property type="match status" value="1"/>
</dbReference>
<dbReference type="PROSITE" id="PS00041">
    <property type="entry name" value="HTH_ARAC_FAMILY_1"/>
    <property type="match status" value="1"/>
</dbReference>
<dbReference type="PROSITE" id="PS50110">
    <property type="entry name" value="RESPONSE_REGULATORY"/>
    <property type="match status" value="1"/>
</dbReference>
<name>A0A919XGW5_9BACL</name>
<gene>
    <name evidence="7" type="ORF">J2TS6_37570</name>
</gene>
<keyword evidence="4" id="KW-0597">Phosphoprotein</keyword>
<dbReference type="Gene3D" id="1.10.10.60">
    <property type="entry name" value="Homeodomain-like"/>
    <property type="match status" value="2"/>
</dbReference>
<keyword evidence="1" id="KW-0805">Transcription regulation</keyword>
<evidence type="ECO:0000256" key="4">
    <source>
        <dbReference type="PROSITE-ProRule" id="PRU00169"/>
    </source>
</evidence>
<dbReference type="CDD" id="cd17536">
    <property type="entry name" value="REC_YesN-like"/>
    <property type="match status" value="1"/>
</dbReference>
<dbReference type="GO" id="GO:0000160">
    <property type="term" value="P:phosphorelay signal transduction system"/>
    <property type="evidence" value="ECO:0007669"/>
    <property type="project" value="InterPro"/>
</dbReference>
<dbReference type="InterPro" id="IPR011006">
    <property type="entry name" value="CheY-like_superfamily"/>
</dbReference>
<dbReference type="PANTHER" id="PTHR43280:SF2">
    <property type="entry name" value="HTH-TYPE TRANSCRIPTIONAL REGULATOR EXSA"/>
    <property type="match status" value="1"/>
</dbReference>
<dbReference type="RefSeq" id="WP_160039532.1">
    <property type="nucleotide sequence ID" value="NZ_BORQ01000004.1"/>
</dbReference>
<comment type="caution">
    <text evidence="7">The sequence shown here is derived from an EMBL/GenBank/DDBJ whole genome shotgun (WGS) entry which is preliminary data.</text>
</comment>
<dbReference type="EMBL" id="BORQ01000004">
    <property type="protein sequence ID" value="GIO32616.1"/>
    <property type="molecule type" value="Genomic_DNA"/>
</dbReference>
<evidence type="ECO:0000313" key="7">
    <source>
        <dbReference type="EMBL" id="GIO32616.1"/>
    </source>
</evidence>